<gene>
    <name evidence="3" type="ORF">ATJ93_4741</name>
</gene>
<evidence type="ECO:0000259" key="2">
    <source>
        <dbReference type="Pfam" id="PF24035"/>
    </source>
</evidence>
<evidence type="ECO:0000313" key="4">
    <source>
        <dbReference type="Proteomes" id="UP000283805"/>
    </source>
</evidence>
<feature type="region of interest" description="Disordered" evidence="1">
    <location>
        <begin position="1"/>
        <end position="27"/>
    </location>
</feature>
<name>A0A3R7HFJ6_9EURY</name>
<organism evidence="3 4">
    <name type="scientific">Halopiger aswanensis</name>
    <dbReference type="NCBI Taxonomy" id="148449"/>
    <lineage>
        <taxon>Archaea</taxon>
        <taxon>Methanobacteriati</taxon>
        <taxon>Methanobacteriota</taxon>
        <taxon>Stenosarchaea group</taxon>
        <taxon>Halobacteria</taxon>
        <taxon>Halobacteriales</taxon>
        <taxon>Natrialbaceae</taxon>
        <taxon>Halopiger</taxon>
    </lineage>
</organism>
<evidence type="ECO:0000256" key="1">
    <source>
        <dbReference type="SAM" id="MobiDB-lite"/>
    </source>
</evidence>
<proteinExistence type="predicted"/>
<dbReference type="InterPro" id="IPR055768">
    <property type="entry name" value="DUF7344"/>
</dbReference>
<keyword evidence="4" id="KW-1185">Reference proteome</keyword>
<protein>
    <recommendedName>
        <fullName evidence="2">DUF7344 domain-containing protein</fullName>
    </recommendedName>
</protein>
<dbReference type="Proteomes" id="UP000283805">
    <property type="component" value="Unassembled WGS sequence"/>
</dbReference>
<accession>A0A3R7HFJ6</accession>
<dbReference type="OrthoDB" id="205827at2157"/>
<comment type="caution">
    <text evidence="3">The sequence shown here is derived from an EMBL/GenBank/DDBJ whole genome shotgun (WGS) entry which is preliminary data.</text>
</comment>
<feature type="domain" description="DUF7344" evidence="2">
    <location>
        <begin position="35"/>
        <end position="110"/>
    </location>
</feature>
<dbReference type="AlphaFoldDB" id="A0A3R7HFJ6"/>
<dbReference type="RefSeq" id="WP_120246991.1">
    <property type="nucleotide sequence ID" value="NZ_RAPO01000012.1"/>
</dbReference>
<reference evidence="3 4" key="1">
    <citation type="submission" date="2018-09" db="EMBL/GenBank/DDBJ databases">
        <title>Genomic Encyclopedia of Archaeal and Bacterial Type Strains, Phase II (KMG-II): from individual species to whole genera.</title>
        <authorList>
            <person name="Goeker M."/>
        </authorList>
    </citation>
    <scope>NUCLEOTIDE SEQUENCE [LARGE SCALE GENOMIC DNA]</scope>
    <source>
        <strain evidence="3 4">DSM 13151</strain>
    </source>
</reference>
<sequence length="149" mass="17029">MGDDYSSDDARTDASDDALSNTDEDEIPLSPSIVFGILADKQDRFVLYLLKERGGTIALDELATAVAAWENETRPELITKEMEDRMQTQLYHASIPKLAEYGLVVTQESEAVTLTERGEQLDEYLEFAKERERRDVQQFLAQNQRDHDR</sequence>
<dbReference type="Pfam" id="PF24035">
    <property type="entry name" value="DUF7344"/>
    <property type="match status" value="1"/>
</dbReference>
<dbReference type="EMBL" id="RAPO01000012">
    <property type="protein sequence ID" value="RKD85237.1"/>
    <property type="molecule type" value="Genomic_DNA"/>
</dbReference>
<evidence type="ECO:0000313" key="3">
    <source>
        <dbReference type="EMBL" id="RKD85237.1"/>
    </source>
</evidence>